<dbReference type="AlphaFoldDB" id="A0A7W8IED4"/>
<feature type="transmembrane region" description="Helical" evidence="1">
    <location>
        <begin position="146"/>
        <end position="166"/>
    </location>
</feature>
<dbReference type="GO" id="GO:0009103">
    <property type="term" value="P:lipopolysaccharide biosynthetic process"/>
    <property type="evidence" value="ECO:0007669"/>
    <property type="project" value="TreeGrafter"/>
</dbReference>
<accession>A0A7W8IED4</accession>
<feature type="transmembrane region" description="Helical" evidence="1">
    <location>
        <begin position="206"/>
        <end position="226"/>
    </location>
</feature>
<dbReference type="GO" id="GO:0016747">
    <property type="term" value="F:acyltransferase activity, transferring groups other than amino-acyl groups"/>
    <property type="evidence" value="ECO:0007669"/>
    <property type="project" value="InterPro"/>
</dbReference>
<keyword evidence="1" id="KW-1133">Transmembrane helix</keyword>
<dbReference type="PANTHER" id="PTHR23028:SF53">
    <property type="entry name" value="ACYL_TRANSF_3 DOMAIN-CONTAINING PROTEIN"/>
    <property type="match status" value="1"/>
</dbReference>
<feature type="transmembrane region" description="Helical" evidence="1">
    <location>
        <begin position="7"/>
        <end position="28"/>
    </location>
</feature>
<proteinExistence type="predicted"/>
<evidence type="ECO:0000256" key="1">
    <source>
        <dbReference type="SAM" id="Phobius"/>
    </source>
</evidence>
<dbReference type="GO" id="GO:0016020">
    <property type="term" value="C:membrane"/>
    <property type="evidence" value="ECO:0007669"/>
    <property type="project" value="TreeGrafter"/>
</dbReference>
<evidence type="ECO:0000313" key="4">
    <source>
        <dbReference type="Proteomes" id="UP000568106"/>
    </source>
</evidence>
<feature type="transmembrane region" description="Helical" evidence="1">
    <location>
        <begin position="173"/>
        <end position="194"/>
    </location>
</feature>
<gene>
    <name evidence="3" type="ORF">HDF09_000266</name>
</gene>
<feature type="transmembrane region" description="Helical" evidence="1">
    <location>
        <begin position="330"/>
        <end position="348"/>
    </location>
</feature>
<dbReference type="InterPro" id="IPR002656">
    <property type="entry name" value="Acyl_transf_3_dom"/>
</dbReference>
<feature type="transmembrane region" description="Helical" evidence="1">
    <location>
        <begin position="296"/>
        <end position="318"/>
    </location>
</feature>
<evidence type="ECO:0000313" key="3">
    <source>
        <dbReference type="EMBL" id="MBB5315616.1"/>
    </source>
</evidence>
<evidence type="ECO:0000259" key="2">
    <source>
        <dbReference type="Pfam" id="PF01757"/>
    </source>
</evidence>
<organism evidence="3 4">
    <name type="scientific">Tunturiibacter empetritectus</name>
    <dbReference type="NCBI Taxonomy" id="3069691"/>
    <lineage>
        <taxon>Bacteria</taxon>
        <taxon>Pseudomonadati</taxon>
        <taxon>Acidobacteriota</taxon>
        <taxon>Terriglobia</taxon>
        <taxon>Terriglobales</taxon>
        <taxon>Acidobacteriaceae</taxon>
        <taxon>Tunturiibacter</taxon>
    </lineage>
</organism>
<feature type="domain" description="Acyltransferase 3" evidence="2">
    <location>
        <begin position="13"/>
        <end position="343"/>
    </location>
</feature>
<feature type="transmembrane region" description="Helical" evidence="1">
    <location>
        <begin position="263"/>
        <end position="284"/>
    </location>
</feature>
<feature type="transmembrane region" description="Helical" evidence="1">
    <location>
        <begin position="48"/>
        <end position="69"/>
    </location>
</feature>
<dbReference type="PANTHER" id="PTHR23028">
    <property type="entry name" value="ACETYLTRANSFERASE"/>
    <property type="match status" value="1"/>
</dbReference>
<feature type="transmembrane region" description="Helical" evidence="1">
    <location>
        <begin position="238"/>
        <end position="257"/>
    </location>
</feature>
<name>A0A7W8IED4_9BACT</name>
<dbReference type="Pfam" id="PF01757">
    <property type="entry name" value="Acyl_transf_3"/>
    <property type="match status" value="1"/>
</dbReference>
<keyword evidence="1" id="KW-0472">Membrane</keyword>
<protein>
    <submittedName>
        <fullName evidence="3">Peptidoglycan/LPS O-acetylase OafA/YrhL</fullName>
    </submittedName>
</protein>
<comment type="caution">
    <text evidence="3">The sequence shown here is derived from an EMBL/GenBank/DDBJ whole genome shotgun (WGS) entry which is preliminary data.</text>
</comment>
<dbReference type="InterPro" id="IPR050879">
    <property type="entry name" value="Acyltransferase_3"/>
</dbReference>
<dbReference type="EMBL" id="JACHDY010000001">
    <property type="protein sequence ID" value="MBB5315616.1"/>
    <property type="molecule type" value="Genomic_DNA"/>
</dbReference>
<reference evidence="3" key="1">
    <citation type="submission" date="2020-08" db="EMBL/GenBank/DDBJ databases">
        <title>Genomic Encyclopedia of Type Strains, Phase IV (KMG-V): Genome sequencing to study the core and pangenomes of soil and plant-associated prokaryotes.</title>
        <authorList>
            <person name="Whitman W."/>
        </authorList>
    </citation>
    <scope>NUCLEOTIDE SEQUENCE [LARGE SCALE GENOMIC DNA]</scope>
    <source>
        <strain evidence="3">M8UP27</strain>
    </source>
</reference>
<keyword evidence="1" id="KW-0812">Transmembrane</keyword>
<sequence length="381" mass="42521">MPTAKQTILPLTSMRFFAALYVVLFHTLTELLTGLDDPNAVNGGLLGLGYISVSFFFVLSGYILAFVYLNEGQGPKKGRFWCARFARVYPLFFFTLLLDTPHSLFASARHIGFHAALLSTAKILVANIFLMQGWAVSLRGIDNPNWSLSVEAFFYLLFPFIASLLLRRRQSSLLLILVLSYCSGLALVAGAAGMHLRQDAVKFSPALHLHEFIEGICAGLLTLRMTSKTKSTIERISLPLLGCAALGFAAFVALSYRTLHLHLLIHDGMLAPLFLVVIVALTYGNSVVHRVLSYRWLVVLGEASYGLYLIHIPLWHLLKPIHRGHSLQTYPFFLALAIGLSVLSFYYLEAPSRRFILSKFETRPNENPSRTLVANRFGLEQ</sequence>
<dbReference type="Proteomes" id="UP000568106">
    <property type="component" value="Unassembled WGS sequence"/>
</dbReference>
<feature type="transmembrane region" description="Helical" evidence="1">
    <location>
        <begin position="111"/>
        <end position="134"/>
    </location>
</feature>
<keyword evidence="4" id="KW-1185">Reference proteome</keyword>